<organism evidence="3 4">
    <name type="scientific">Triparma retinervis</name>
    <dbReference type="NCBI Taxonomy" id="2557542"/>
    <lineage>
        <taxon>Eukaryota</taxon>
        <taxon>Sar</taxon>
        <taxon>Stramenopiles</taxon>
        <taxon>Ochrophyta</taxon>
        <taxon>Bolidophyceae</taxon>
        <taxon>Parmales</taxon>
        <taxon>Triparmaceae</taxon>
        <taxon>Triparma</taxon>
    </lineage>
</organism>
<evidence type="ECO:0000313" key="4">
    <source>
        <dbReference type="Proteomes" id="UP001165082"/>
    </source>
</evidence>
<comment type="caution">
    <text evidence="3">The sequence shown here is derived from an EMBL/GenBank/DDBJ whole genome shotgun (WGS) entry which is preliminary data.</text>
</comment>
<keyword evidence="2" id="KW-0812">Transmembrane</keyword>
<name>A0A9W7A168_9STRA</name>
<feature type="region of interest" description="Disordered" evidence="1">
    <location>
        <begin position="54"/>
        <end position="73"/>
    </location>
</feature>
<protein>
    <recommendedName>
        <fullName evidence="5">Transmembrane protein</fullName>
    </recommendedName>
</protein>
<keyword evidence="2" id="KW-1133">Transmembrane helix</keyword>
<keyword evidence="4" id="KW-1185">Reference proteome</keyword>
<sequence>MSATGCMFPFVIPCNQAACRAQARNGKGWAKFCCPLGVLLMIIGFIVIVTTNETPVDSTDDPSEEGTDEEGTGYTMLGIGGMATVLGAWGAVMYVICYTCGDGDGTPSRRQVPHGSGATRATLPPVEPTAPLISEYERSGGVPVAYAVVV</sequence>
<dbReference type="Proteomes" id="UP001165082">
    <property type="component" value="Unassembled WGS sequence"/>
</dbReference>
<feature type="compositionally biased region" description="Acidic residues" evidence="1">
    <location>
        <begin position="58"/>
        <end position="71"/>
    </location>
</feature>
<dbReference type="OrthoDB" id="10383319at2759"/>
<gene>
    <name evidence="3" type="ORF">TrRE_jg6831</name>
</gene>
<reference evidence="3" key="1">
    <citation type="submission" date="2022-07" db="EMBL/GenBank/DDBJ databases">
        <title>Genome analysis of Parmales, a sister group of diatoms, reveals the evolutionary specialization of diatoms from phago-mixotrophs to photoautotrophs.</title>
        <authorList>
            <person name="Ban H."/>
            <person name="Sato S."/>
            <person name="Yoshikawa S."/>
            <person name="Kazumasa Y."/>
            <person name="Nakamura Y."/>
            <person name="Ichinomiya M."/>
            <person name="Saitoh K."/>
            <person name="Sato N."/>
            <person name="Blanc-Mathieu R."/>
            <person name="Endo H."/>
            <person name="Kuwata A."/>
            <person name="Ogata H."/>
        </authorList>
    </citation>
    <scope>NUCLEOTIDE SEQUENCE</scope>
</reference>
<feature type="transmembrane region" description="Helical" evidence="2">
    <location>
        <begin position="32"/>
        <end position="51"/>
    </location>
</feature>
<feature type="transmembrane region" description="Helical" evidence="2">
    <location>
        <begin position="71"/>
        <end position="100"/>
    </location>
</feature>
<dbReference type="AlphaFoldDB" id="A0A9W7A168"/>
<dbReference type="EMBL" id="BRXZ01003748">
    <property type="protein sequence ID" value="GMH61057.1"/>
    <property type="molecule type" value="Genomic_DNA"/>
</dbReference>
<proteinExistence type="predicted"/>
<keyword evidence="2" id="KW-0472">Membrane</keyword>
<evidence type="ECO:0000313" key="3">
    <source>
        <dbReference type="EMBL" id="GMH61057.1"/>
    </source>
</evidence>
<evidence type="ECO:0008006" key="5">
    <source>
        <dbReference type="Google" id="ProtNLM"/>
    </source>
</evidence>
<evidence type="ECO:0000256" key="1">
    <source>
        <dbReference type="SAM" id="MobiDB-lite"/>
    </source>
</evidence>
<evidence type="ECO:0000256" key="2">
    <source>
        <dbReference type="SAM" id="Phobius"/>
    </source>
</evidence>
<accession>A0A9W7A168</accession>